<evidence type="ECO:0000313" key="2">
    <source>
        <dbReference type="Proteomes" id="UP000271098"/>
    </source>
</evidence>
<dbReference type="WBParaSite" id="GPUH_0002505801-mRNA-1">
    <property type="protein sequence ID" value="GPUH_0002505801-mRNA-1"/>
    <property type="gene ID" value="GPUH_0002505801"/>
</dbReference>
<gene>
    <name evidence="1" type="ORF">GPUH_LOCUS25029</name>
</gene>
<name>A0A183EVN7_9BILA</name>
<protein>
    <submittedName>
        <fullName evidence="3">Peptidase S1 domain-containing protein</fullName>
    </submittedName>
</protein>
<sequence length="105" mass="11184">MDDDDYLAFVGVTLTGDMPGDNYVGNVQGHPDFGCGSLPKPKLKIANRTVMNAGNHRKPAHRLAALSVSPVDNSFGFGALLADGRRSEPFSVLSACAFSRLAYQV</sequence>
<reference evidence="3" key="1">
    <citation type="submission" date="2016-06" db="UniProtKB">
        <authorList>
            <consortium name="WormBaseParasite"/>
        </authorList>
    </citation>
    <scope>IDENTIFICATION</scope>
</reference>
<accession>A0A183EVN7</accession>
<organism evidence="3">
    <name type="scientific">Gongylonema pulchrum</name>
    <dbReference type="NCBI Taxonomy" id="637853"/>
    <lineage>
        <taxon>Eukaryota</taxon>
        <taxon>Metazoa</taxon>
        <taxon>Ecdysozoa</taxon>
        <taxon>Nematoda</taxon>
        <taxon>Chromadorea</taxon>
        <taxon>Rhabditida</taxon>
        <taxon>Spirurina</taxon>
        <taxon>Spiruromorpha</taxon>
        <taxon>Spiruroidea</taxon>
        <taxon>Gongylonematidae</taxon>
        <taxon>Gongylonema</taxon>
    </lineage>
</organism>
<evidence type="ECO:0000313" key="1">
    <source>
        <dbReference type="EMBL" id="VDN43653.1"/>
    </source>
</evidence>
<dbReference type="Proteomes" id="UP000271098">
    <property type="component" value="Unassembled WGS sequence"/>
</dbReference>
<evidence type="ECO:0000313" key="3">
    <source>
        <dbReference type="WBParaSite" id="GPUH_0002505801-mRNA-1"/>
    </source>
</evidence>
<reference evidence="1 2" key="2">
    <citation type="submission" date="2018-11" db="EMBL/GenBank/DDBJ databases">
        <authorList>
            <consortium name="Pathogen Informatics"/>
        </authorList>
    </citation>
    <scope>NUCLEOTIDE SEQUENCE [LARGE SCALE GENOMIC DNA]</scope>
</reference>
<keyword evidence="2" id="KW-1185">Reference proteome</keyword>
<dbReference type="EMBL" id="UYRT01103464">
    <property type="protein sequence ID" value="VDN43653.1"/>
    <property type="molecule type" value="Genomic_DNA"/>
</dbReference>
<proteinExistence type="predicted"/>
<dbReference type="AlphaFoldDB" id="A0A183EVN7"/>